<keyword evidence="3" id="KW-1185">Reference proteome</keyword>
<proteinExistence type="predicted"/>
<keyword evidence="1" id="KW-0732">Signal</keyword>
<reference evidence="2" key="1">
    <citation type="submission" date="2022-03" db="EMBL/GenBank/DDBJ databases">
        <title>Genome Identification and Characterization of new species Bdellovibrio reynosense LBG001 sp. nov. from a Mexico soil sample.</title>
        <authorList>
            <person name="Camilli A."/>
            <person name="Ajao Y."/>
            <person name="Guo X."/>
        </authorList>
    </citation>
    <scope>NUCLEOTIDE SEQUENCE</scope>
    <source>
        <strain evidence="2">LBG001</strain>
    </source>
</reference>
<dbReference type="RefSeq" id="WP_243539587.1">
    <property type="nucleotide sequence ID" value="NZ_CP093442.1"/>
</dbReference>
<feature type="signal peptide" evidence="1">
    <location>
        <begin position="1"/>
        <end position="18"/>
    </location>
</feature>
<gene>
    <name evidence="2" type="ORF">MNR06_05215</name>
</gene>
<sequence>MRFLISLTVLFISFTASAADIEPYFEALKQSRVNYEPDGAICEMVGLLQYAQDYPSSDYILASGIEYSTGELTLGELDIVIIDRNTAKVVLVSEVKCWKNQKQALEKVKSQRQRFLYNLAKFPRKMNFETFSDLRLRPDQFDSKTLYKSLSDFGGVRHGFDEEMELTLSELKQLRMKLLKCQQFEDCAQPE</sequence>
<accession>A0ABY4CCA1</accession>
<feature type="chain" id="PRO_5045228238" description="NERD domain-containing protein" evidence="1">
    <location>
        <begin position="19"/>
        <end position="191"/>
    </location>
</feature>
<protein>
    <recommendedName>
        <fullName evidence="4">NERD domain-containing protein</fullName>
    </recommendedName>
</protein>
<evidence type="ECO:0000313" key="3">
    <source>
        <dbReference type="Proteomes" id="UP000830116"/>
    </source>
</evidence>
<name>A0ABY4CCA1_9BACT</name>
<evidence type="ECO:0008006" key="4">
    <source>
        <dbReference type="Google" id="ProtNLM"/>
    </source>
</evidence>
<organism evidence="2 3">
    <name type="scientific">Bdellovibrio reynosensis</name>
    <dbReference type="NCBI Taxonomy" id="2835041"/>
    <lineage>
        <taxon>Bacteria</taxon>
        <taxon>Pseudomonadati</taxon>
        <taxon>Bdellovibrionota</taxon>
        <taxon>Bdellovibrionia</taxon>
        <taxon>Bdellovibrionales</taxon>
        <taxon>Pseudobdellovibrionaceae</taxon>
        <taxon>Bdellovibrio</taxon>
    </lineage>
</organism>
<evidence type="ECO:0000313" key="2">
    <source>
        <dbReference type="EMBL" id="UOF02349.1"/>
    </source>
</evidence>
<dbReference type="Proteomes" id="UP000830116">
    <property type="component" value="Chromosome"/>
</dbReference>
<dbReference type="EMBL" id="CP093442">
    <property type="protein sequence ID" value="UOF02349.1"/>
    <property type="molecule type" value="Genomic_DNA"/>
</dbReference>
<evidence type="ECO:0000256" key="1">
    <source>
        <dbReference type="SAM" id="SignalP"/>
    </source>
</evidence>